<evidence type="ECO:0000256" key="3">
    <source>
        <dbReference type="ARBA" id="ARBA00022771"/>
    </source>
</evidence>
<keyword evidence="4" id="KW-0862">Zinc</keyword>
<dbReference type="Proteomes" id="UP000678499">
    <property type="component" value="Unassembled WGS sequence"/>
</dbReference>
<dbReference type="AlphaFoldDB" id="A0A7R9BHI4"/>
<protein>
    <recommendedName>
        <fullName evidence="9">CXXC-type zinc finger protein 1</fullName>
    </recommendedName>
</protein>
<sequence>MDETHSEIAKQFVLPERQSKIHSLLSSEQNRTAQGALLPGQEVFCVCKSSEEKGFMIACDRCETWFHGKCVGVKAKDESRIISFYCQRRPKRREKTVNKRRKSHTTPDSPRSDGGYTPPPPRRRGDETDSDENNSDSEEAQKKKPGKRKEEKVVKKPTRRAFKKPEAVDEQQQPLEPYGEDRRRQCLGPSCQHAARFRSKYCSEECGLRLASQRIFMILPERVKEWRQGSAAEVKDKEKLVEVREKLQKNQTRMELLDKKLREHIDLVQRVKKLSPETDSDDESEAQEAEGSMYCITCGMEISSKIATKHLEKCFIRVCGSPIVNDLFIPTEKYCRKLKRKCTDHFLWDRLRRAEIDGMRVKEFLLRDELFEEERQLRQAMKNRGGLMALMLHSTCDIRKLEKQMKRQTYQMQAHVEHSSGEIAARTPSPKPSMPV</sequence>
<evidence type="ECO:0000256" key="9">
    <source>
        <dbReference type="ARBA" id="ARBA00023828"/>
    </source>
</evidence>
<comment type="subcellular location">
    <subcellularLocation>
        <location evidence="1">Nucleus</location>
    </subcellularLocation>
</comment>
<dbReference type="InterPro" id="IPR022056">
    <property type="entry name" value="CpG-bd_C"/>
</dbReference>
<dbReference type="Gene3D" id="2.60.120.650">
    <property type="entry name" value="Cupin"/>
    <property type="match status" value="1"/>
</dbReference>
<keyword evidence="6" id="KW-0238">DNA-binding</keyword>
<dbReference type="GO" id="GO:0048188">
    <property type="term" value="C:Set1C/COMPASS complex"/>
    <property type="evidence" value="ECO:0007669"/>
    <property type="project" value="InterPro"/>
</dbReference>
<proteinExistence type="predicted"/>
<dbReference type="SUPFAM" id="SSF57903">
    <property type="entry name" value="FYVE/PHD zinc finger"/>
    <property type="match status" value="1"/>
</dbReference>
<dbReference type="GO" id="GO:0008270">
    <property type="term" value="F:zinc ion binding"/>
    <property type="evidence" value="ECO:0007669"/>
    <property type="project" value="UniProtKB-KW"/>
</dbReference>
<evidence type="ECO:0000256" key="1">
    <source>
        <dbReference type="ARBA" id="ARBA00004123"/>
    </source>
</evidence>
<dbReference type="PANTHER" id="PTHR46174">
    <property type="entry name" value="CXXC-TYPE ZINC FINGER PROTEIN 1"/>
    <property type="match status" value="1"/>
</dbReference>
<evidence type="ECO:0000313" key="12">
    <source>
        <dbReference type="EMBL" id="CAD7275182.1"/>
    </source>
</evidence>
<accession>A0A7R9BHI4</accession>
<dbReference type="EMBL" id="CAJPEX010000368">
    <property type="protein sequence ID" value="CAG0915334.1"/>
    <property type="molecule type" value="Genomic_DNA"/>
</dbReference>
<keyword evidence="5" id="KW-0805">Transcription regulation</keyword>
<dbReference type="Pfam" id="PF00628">
    <property type="entry name" value="PHD"/>
    <property type="match status" value="1"/>
</dbReference>
<evidence type="ECO:0000313" key="13">
    <source>
        <dbReference type="Proteomes" id="UP000678499"/>
    </source>
</evidence>
<dbReference type="OrthoDB" id="419183at2759"/>
<dbReference type="SMART" id="SM00249">
    <property type="entry name" value="PHD"/>
    <property type="match status" value="1"/>
</dbReference>
<dbReference type="Pfam" id="PF12269">
    <property type="entry name" value="CpG_bind_C"/>
    <property type="match status" value="1"/>
</dbReference>
<dbReference type="InterPro" id="IPR011011">
    <property type="entry name" value="Znf_FYVE_PHD"/>
</dbReference>
<feature type="compositionally biased region" description="Acidic residues" evidence="10">
    <location>
        <begin position="128"/>
        <end position="138"/>
    </location>
</feature>
<feature type="region of interest" description="Disordered" evidence="10">
    <location>
        <begin position="415"/>
        <end position="436"/>
    </location>
</feature>
<feature type="domain" description="Zinc finger PHD-type" evidence="11">
    <location>
        <begin position="44"/>
        <end position="90"/>
    </location>
</feature>
<evidence type="ECO:0000256" key="8">
    <source>
        <dbReference type="ARBA" id="ARBA00023242"/>
    </source>
</evidence>
<dbReference type="PANTHER" id="PTHR46174:SF1">
    <property type="entry name" value="CXXC-TYPE ZINC FINGER PROTEIN 1"/>
    <property type="match status" value="1"/>
</dbReference>
<gene>
    <name evidence="12" type="ORF">NMOB1V02_LOCUS2982</name>
</gene>
<keyword evidence="7" id="KW-0804">Transcription</keyword>
<evidence type="ECO:0000259" key="11">
    <source>
        <dbReference type="SMART" id="SM00249"/>
    </source>
</evidence>
<reference evidence="12" key="1">
    <citation type="submission" date="2020-11" db="EMBL/GenBank/DDBJ databases">
        <authorList>
            <person name="Tran Van P."/>
        </authorList>
    </citation>
    <scope>NUCLEOTIDE SEQUENCE</scope>
</reference>
<organism evidence="12">
    <name type="scientific">Notodromas monacha</name>
    <dbReference type="NCBI Taxonomy" id="399045"/>
    <lineage>
        <taxon>Eukaryota</taxon>
        <taxon>Metazoa</taxon>
        <taxon>Ecdysozoa</taxon>
        <taxon>Arthropoda</taxon>
        <taxon>Crustacea</taxon>
        <taxon>Oligostraca</taxon>
        <taxon>Ostracoda</taxon>
        <taxon>Podocopa</taxon>
        <taxon>Podocopida</taxon>
        <taxon>Cypridocopina</taxon>
        <taxon>Cypridoidea</taxon>
        <taxon>Cyprididae</taxon>
        <taxon>Notodromas</taxon>
    </lineage>
</organism>
<keyword evidence="3" id="KW-0863">Zinc-finger</keyword>
<dbReference type="InterPro" id="IPR001965">
    <property type="entry name" value="Znf_PHD"/>
</dbReference>
<keyword evidence="13" id="KW-1185">Reference proteome</keyword>
<evidence type="ECO:0000256" key="2">
    <source>
        <dbReference type="ARBA" id="ARBA00022723"/>
    </source>
</evidence>
<evidence type="ECO:0000256" key="6">
    <source>
        <dbReference type="ARBA" id="ARBA00023125"/>
    </source>
</evidence>
<feature type="region of interest" description="Disordered" evidence="10">
    <location>
        <begin position="92"/>
        <end position="185"/>
    </location>
</feature>
<name>A0A7R9BHI4_9CRUS</name>
<dbReference type="InterPro" id="IPR037869">
    <property type="entry name" value="Spp1/CFP1"/>
</dbReference>
<dbReference type="GO" id="GO:0045893">
    <property type="term" value="P:positive regulation of DNA-templated transcription"/>
    <property type="evidence" value="ECO:0007669"/>
    <property type="project" value="TreeGrafter"/>
</dbReference>
<keyword evidence="8" id="KW-0539">Nucleus</keyword>
<dbReference type="EMBL" id="OA882405">
    <property type="protein sequence ID" value="CAD7275182.1"/>
    <property type="molecule type" value="Genomic_DNA"/>
</dbReference>
<evidence type="ECO:0000256" key="10">
    <source>
        <dbReference type="SAM" id="MobiDB-lite"/>
    </source>
</evidence>
<dbReference type="GO" id="GO:0003677">
    <property type="term" value="F:DNA binding"/>
    <property type="evidence" value="ECO:0007669"/>
    <property type="project" value="UniProtKB-KW"/>
</dbReference>
<evidence type="ECO:0000256" key="7">
    <source>
        <dbReference type="ARBA" id="ARBA00023163"/>
    </source>
</evidence>
<dbReference type="InterPro" id="IPR019787">
    <property type="entry name" value="Znf_PHD-finger"/>
</dbReference>
<evidence type="ECO:0000256" key="4">
    <source>
        <dbReference type="ARBA" id="ARBA00022833"/>
    </source>
</evidence>
<evidence type="ECO:0000256" key="5">
    <source>
        <dbReference type="ARBA" id="ARBA00023015"/>
    </source>
</evidence>
<feature type="compositionally biased region" description="Basic residues" evidence="10">
    <location>
        <begin position="92"/>
        <end position="104"/>
    </location>
</feature>
<keyword evidence="2" id="KW-0479">Metal-binding</keyword>